<reference evidence="1" key="1">
    <citation type="submission" date="2020-12" db="EMBL/GenBank/DDBJ databases">
        <title>Genomic characterization of non-nitrogen-fixing Frankia strains.</title>
        <authorList>
            <person name="Carlos-Shanley C."/>
            <person name="Guerra T."/>
            <person name="Hahn D."/>
        </authorList>
    </citation>
    <scope>NUCLEOTIDE SEQUENCE</scope>
    <source>
        <strain evidence="1">CN6</strain>
    </source>
</reference>
<accession>A0A937UNA3</accession>
<evidence type="ECO:0000313" key="2">
    <source>
        <dbReference type="Proteomes" id="UP000604475"/>
    </source>
</evidence>
<dbReference type="EMBL" id="JAEACQ010000163">
    <property type="protein sequence ID" value="MBL7627737.1"/>
    <property type="molecule type" value="Genomic_DNA"/>
</dbReference>
<sequence>MNERGPALDAPPGTRAQVLAMPHPSAVPRLDPDIRDEAFASLVTDPG</sequence>
<proteinExistence type="predicted"/>
<protein>
    <submittedName>
        <fullName evidence="1">Uncharacterized protein</fullName>
    </submittedName>
</protein>
<comment type="caution">
    <text evidence="1">The sequence shown here is derived from an EMBL/GenBank/DDBJ whole genome shotgun (WGS) entry which is preliminary data.</text>
</comment>
<name>A0A937UNA3_9ACTN</name>
<keyword evidence="2" id="KW-1185">Reference proteome</keyword>
<dbReference type="Proteomes" id="UP000604475">
    <property type="component" value="Unassembled WGS sequence"/>
</dbReference>
<dbReference type="RefSeq" id="WP_203007511.1">
    <property type="nucleotide sequence ID" value="NZ_JADWYU010000082.1"/>
</dbReference>
<dbReference type="AlphaFoldDB" id="A0A937UNA3"/>
<gene>
    <name evidence="1" type="ORF">I7412_11270</name>
</gene>
<organism evidence="1 2">
    <name type="scientific">Frankia nepalensis</name>
    <dbReference type="NCBI Taxonomy" id="1836974"/>
    <lineage>
        <taxon>Bacteria</taxon>
        <taxon>Bacillati</taxon>
        <taxon>Actinomycetota</taxon>
        <taxon>Actinomycetes</taxon>
        <taxon>Frankiales</taxon>
        <taxon>Frankiaceae</taxon>
        <taxon>Frankia</taxon>
    </lineage>
</organism>
<evidence type="ECO:0000313" key="1">
    <source>
        <dbReference type="EMBL" id="MBL7627737.1"/>
    </source>
</evidence>